<organism evidence="1 2">
    <name type="scientific">Bradyrhizobium uaiense</name>
    <dbReference type="NCBI Taxonomy" id="2594946"/>
    <lineage>
        <taxon>Bacteria</taxon>
        <taxon>Pseudomonadati</taxon>
        <taxon>Pseudomonadota</taxon>
        <taxon>Alphaproteobacteria</taxon>
        <taxon>Hyphomicrobiales</taxon>
        <taxon>Nitrobacteraceae</taxon>
        <taxon>Bradyrhizobium</taxon>
    </lineage>
</organism>
<sequence length="60" mass="6936">MFRRLISIRVAYKRLAEARHRSHFASGFHLGDGGIRERHKPAFEDEDKPIKVFGIFGIPT</sequence>
<evidence type="ECO:0000313" key="1">
    <source>
        <dbReference type="EMBL" id="NEU95823.1"/>
    </source>
</evidence>
<gene>
    <name evidence="1" type="ORF">FNJ47_08260</name>
</gene>
<dbReference type="Proteomes" id="UP000468531">
    <property type="component" value="Unassembled WGS sequence"/>
</dbReference>
<keyword evidence="2" id="KW-1185">Reference proteome</keyword>
<protein>
    <submittedName>
        <fullName evidence="1">Uncharacterized protein</fullName>
    </submittedName>
</protein>
<comment type="caution">
    <text evidence="1">The sequence shown here is derived from an EMBL/GenBank/DDBJ whole genome shotgun (WGS) entry which is preliminary data.</text>
</comment>
<dbReference type="RefSeq" id="WP_163152406.1">
    <property type="nucleotide sequence ID" value="NZ_VKHP01000021.1"/>
</dbReference>
<evidence type="ECO:0000313" key="2">
    <source>
        <dbReference type="Proteomes" id="UP000468531"/>
    </source>
</evidence>
<dbReference type="EMBL" id="VKHP01000021">
    <property type="protein sequence ID" value="NEU95823.1"/>
    <property type="molecule type" value="Genomic_DNA"/>
</dbReference>
<dbReference type="AlphaFoldDB" id="A0A6P1BC13"/>
<reference evidence="1 2" key="1">
    <citation type="journal article" date="2020" name="Arch. Microbiol.">
        <title>Bradyrhizobium uaiense sp. nov., a new highly efficient cowpea symbiont.</title>
        <authorList>
            <person name="Cabral Michel D."/>
            <person name="Azarias Guimaraes A."/>
            <person name="Martins da Costa E."/>
            <person name="Soares de Carvalho T."/>
            <person name="Balsanelli E."/>
            <person name="Willems A."/>
            <person name="Maltempi de Souza E."/>
            <person name="de Souza Moreira F.M."/>
        </authorList>
    </citation>
    <scope>NUCLEOTIDE SEQUENCE [LARGE SCALE GENOMIC DNA]</scope>
    <source>
        <strain evidence="1 2">UFLA 03-164</strain>
    </source>
</reference>
<proteinExistence type="predicted"/>
<name>A0A6P1BC13_9BRAD</name>
<accession>A0A6P1BC13</accession>